<dbReference type="EMBL" id="LCOZ01000010">
    <property type="protein sequence ID" value="KKU87727.1"/>
    <property type="molecule type" value="Genomic_DNA"/>
</dbReference>
<reference evidence="1 2" key="1">
    <citation type="journal article" date="2015" name="Nature">
        <title>rRNA introns, odd ribosomes, and small enigmatic genomes across a large radiation of phyla.</title>
        <authorList>
            <person name="Brown C.T."/>
            <person name="Hug L.A."/>
            <person name="Thomas B.C."/>
            <person name="Sharon I."/>
            <person name="Castelle C.J."/>
            <person name="Singh A."/>
            <person name="Wilkins M.J."/>
            <person name="Williams K.H."/>
            <person name="Banfield J.F."/>
        </authorList>
    </citation>
    <scope>NUCLEOTIDE SEQUENCE [LARGE SCALE GENOMIC DNA]</scope>
</reference>
<evidence type="ECO:0008006" key="3">
    <source>
        <dbReference type="Google" id="ProtNLM"/>
    </source>
</evidence>
<proteinExistence type="predicted"/>
<gene>
    <name evidence="1" type="ORF">UY17_C0010G0010</name>
</gene>
<dbReference type="AlphaFoldDB" id="A0A0G1U0W1"/>
<evidence type="ECO:0000313" key="2">
    <source>
        <dbReference type="Proteomes" id="UP000034772"/>
    </source>
</evidence>
<comment type="caution">
    <text evidence="1">The sequence shown here is derived from an EMBL/GenBank/DDBJ whole genome shotgun (WGS) entry which is preliminary data.</text>
</comment>
<organism evidence="1 2">
    <name type="scientific">Candidatus Beckwithbacteria bacterium GW2011_GWC2_47_9</name>
    <dbReference type="NCBI Taxonomy" id="1618373"/>
    <lineage>
        <taxon>Bacteria</taxon>
        <taxon>Candidatus Beckwithiibacteriota</taxon>
    </lineage>
</organism>
<evidence type="ECO:0000313" key="1">
    <source>
        <dbReference type="EMBL" id="KKU87727.1"/>
    </source>
</evidence>
<accession>A0A0G1U0W1</accession>
<dbReference type="Proteomes" id="UP000034772">
    <property type="component" value="Unassembled WGS sequence"/>
</dbReference>
<sequence>MKLKDIKLLKTKSKEELVALLPGLTKELRELKLKQTNASEVKYKIALIKTLCSN</sequence>
<protein>
    <recommendedName>
        <fullName evidence="3">50S ribosomal protein L29</fullName>
    </recommendedName>
</protein>
<name>A0A0G1U0W1_9BACT</name>